<feature type="non-terminal residue" evidence="2">
    <location>
        <position position="1"/>
    </location>
</feature>
<dbReference type="Gene3D" id="3.30.70.260">
    <property type="match status" value="1"/>
</dbReference>
<dbReference type="PANTHER" id="PTHR21262">
    <property type="entry name" value="GUANOSINE-3',5'-BIS DIPHOSPHATE 3'-PYROPHOSPHOHYDROLASE"/>
    <property type="match status" value="1"/>
</dbReference>
<dbReference type="AlphaFoldDB" id="A0A7V5H403"/>
<dbReference type="CDD" id="cd04876">
    <property type="entry name" value="ACT_RelA-SpoT"/>
    <property type="match status" value="1"/>
</dbReference>
<comment type="caution">
    <text evidence="2">The sequence shown here is derived from an EMBL/GenBank/DDBJ whole genome shotgun (WGS) entry which is preliminary data.</text>
</comment>
<dbReference type="Pfam" id="PF13291">
    <property type="entry name" value="ACT_4"/>
    <property type="match status" value="1"/>
</dbReference>
<dbReference type="GO" id="GO:0005886">
    <property type="term" value="C:plasma membrane"/>
    <property type="evidence" value="ECO:0007669"/>
    <property type="project" value="TreeGrafter"/>
</dbReference>
<dbReference type="Proteomes" id="UP000886111">
    <property type="component" value="Unassembled WGS sequence"/>
</dbReference>
<dbReference type="InterPro" id="IPR002912">
    <property type="entry name" value="ACT_dom"/>
</dbReference>
<dbReference type="Pfam" id="PF19296">
    <property type="entry name" value="RelA_AH_RIS"/>
    <property type="match status" value="1"/>
</dbReference>
<gene>
    <name evidence="2" type="ORF">ENL21_04985</name>
</gene>
<name>A0A7V5H403_CALAY</name>
<accession>A0A7V5H403</accession>
<reference evidence="2" key="1">
    <citation type="journal article" date="2020" name="mSystems">
        <title>Genome- and Community-Level Interaction Insights into Carbon Utilization and Element Cycling Functions of Hydrothermarchaeota in Hydrothermal Sediment.</title>
        <authorList>
            <person name="Zhou Z."/>
            <person name="Liu Y."/>
            <person name="Xu W."/>
            <person name="Pan J."/>
            <person name="Luo Z.H."/>
            <person name="Li M."/>
        </authorList>
    </citation>
    <scope>NUCLEOTIDE SEQUENCE [LARGE SCALE GENOMIC DNA]</scope>
    <source>
        <strain evidence="2">HyVt-76</strain>
    </source>
</reference>
<dbReference type="PANTHER" id="PTHR21262:SF31">
    <property type="entry name" value="GTP PYROPHOSPHOKINASE"/>
    <property type="match status" value="1"/>
</dbReference>
<proteinExistence type="predicted"/>
<sequence>EDSEEIKEVLSKIGFQNIESLKIAIGRGEFVIETLERKLFPEKPQKPKKESIFVKFLKRARGDSGIKVHGMDDMLISFARCCQPVPGDRIIGYLTRGRGITIHRTDCKNMLELYKEKERIIEVEWDTESELKFQVQLSIIGEDRKNLLKDITTCIAKQDINIFNASFHVEDMYAKGLLDIEVQNLQHLTKVINSIRKINGVFSVERVEDISPSVEAEA</sequence>
<dbReference type="EMBL" id="DRTD01000367">
    <property type="protein sequence ID" value="HHE55115.1"/>
    <property type="molecule type" value="Genomic_DNA"/>
</dbReference>
<organism evidence="2">
    <name type="scientific">Caldithrix abyssi</name>
    <dbReference type="NCBI Taxonomy" id="187145"/>
    <lineage>
        <taxon>Bacteria</taxon>
        <taxon>Pseudomonadati</taxon>
        <taxon>Calditrichota</taxon>
        <taxon>Calditrichia</taxon>
        <taxon>Calditrichales</taxon>
        <taxon>Calditrichaceae</taxon>
        <taxon>Caldithrix</taxon>
    </lineage>
</organism>
<feature type="domain" description="ACT" evidence="1">
    <location>
        <begin position="136"/>
        <end position="209"/>
    </location>
</feature>
<evidence type="ECO:0000259" key="1">
    <source>
        <dbReference type="PROSITE" id="PS51671"/>
    </source>
</evidence>
<dbReference type="SUPFAM" id="SSF55021">
    <property type="entry name" value="ACT-like"/>
    <property type="match status" value="1"/>
</dbReference>
<protein>
    <submittedName>
        <fullName evidence="2">Bifunctional (P)ppGpp synthetase/guanosine-3',5'-bis(Diphosphate) 3'-pyrophosphohydrolase</fullName>
    </submittedName>
</protein>
<dbReference type="InterPro" id="IPR045865">
    <property type="entry name" value="ACT-like_dom_sf"/>
</dbReference>
<evidence type="ECO:0000313" key="2">
    <source>
        <dbReference type="EMBL" id="HHE55115.1"/>
    </source>
</evidence>
<dbReference type="PROSITE" id="PS51671">
    <property type="entry name" value="ACT"/>
    <property type="match status" value="1"/>
</dbReference>
<dbReference type="InterPro" id="IPR045600">
    <property type="entry name" value="RelA/SpoT_AH_RIS"/>
</dbReference>